<feature type="compositionally biased region" description="Basic and acidic residues" evidence="1">
    <location>
        <begin position="86"/>
        <end position="118"/>
    </location>
</feature>
<proteinExistence type="predicted"/>
<evidence type="ECO:0000313" key="3">
    <source>
        <dbReference type="Proteomes" id="UP001164746"/>
    </source>
</evidence>
<dbReference type="InterPro" id="IPR036691">
    <property type="entry name" value="Endo/exonu/phosph_ase_sf"/>
</dbReference>
<feature type="compositionally biased region" description="Polar residues" evidence="1">
    <location>
        <begin position="61"/>
        <end position="85"/>
    </location>
</feature>
<sequence>MFRDYIGTETVTGNQQRLIGTAFNVDRDYPKGIKEARNTLYNLDEARRARWEGKHRKSRAITKSPNVNSKHSTSSQHKNTNSITLEQHRCEESKSAEPGRRRRDAMKGKTENLGKPKSQEQTSQSGERNTGTGNDILLCLCYNIPSGSSTEIMSEQCIFDTILNDMCYFDNVYENYMSMRLTVTYIERANKRLLLDFCKTSGLRIVNGRCCEDGEIGQFTCVKSNGSSVVDYVLCRQDMFSLFDKFVVEEPNILSDQPNILRTIVVLI</sequence>
<reference evidence="2" key="1">
    <citation type="submission" date="2022-11" db="EMBL/GenBank/DDBJ databases">
        <title>Centuries of genome instability and evolution in soft-shell clam transmissible cancer (bioRxiv).</title>
        <authorList>
            <person name="Hart S.F.M."/>
            <person name="Yonemitsu M.A."/>
            <person name="Giersch R.M."/>
            <person name="Beal B.F."/>
            <person name="Arriagada G."/>
            <person name="Davis B.W."/>
            <person name="Ostrander E.A."/>
            <person name="Goff S.P."/>
            <person name="Metzger M.J."/>
        </authorList>
    </citation>
    <scope>NUCLEOTIDE SEQUENCE</scope>
    <source>
        <strain evidence="2">MELC-2E11</strain>
        <tissue evidence="2">Siphon/mantle</tissue>
    </source>
</reference>
<accession>A0ABY7EJT6</accession>
<evidence type="ECO:0000256" key="1">
    <source>
        <dbReference type="SAM" id="MobiDB-lite"/>
    </source>
</evidence>
<feature type="compositionally biased region" description="Polar residues" evidence="1">
    <location>
        <begin position="119"/>
        <end position="130"/>
    </location>
</feature>
<organism evidence="2 3">
    <name type="scientific">Mya arenaria</name>
    <name type="common">Soft-shell clam</name>
    <dbReference type="NCBI Taxonomy" id="6604"/>
    <lineage>
        <taxon>Eukaryota</taxon>
        <taxon>Metazoa</taxon>
        <taxon>Spiralia</taxon>
        <taxon>Lophotrochozoa</taxon>
        <taxon>Mollusca</taxon>
        <taxon>Bivalvia</taxon>
        <taxon>Autobranchia</taxon>
        <taxon>Heteroconchia</taxon>
        <taxon>Euheterodonta</taxon>
        <taxon>Imparidentia</taxon>
        <taxon>Neoheterodontei</taxon>
        <taxon>Myida</taxon>
        <taxon>Myoidea</taxon>
        <taxon>Myidae</taxon>
        <taxon>Mya</taxon>
    </lineage>
</organism>
<evidence type="ECO:0000313" key="2">
    <source>
        <dbReference type="EMBL" id="WAR09051.1"/>
    </source>
</evidence>
<dbReference type="EMBL" id="CP111017">
    <property type="protein sequence ID" value="WAR09051.1"/>
    <property type="molecule type" value="Genomic_DNA"/>
</dbReference>
<dbReference type="Gene3D" id="3.60.10.10">
    <property type="entry name" value="Endonuclease/exonuclease/phosphatase"/>
    <property type="match status" value="1"/>
</dbReference>
<protein>
    <submittedName>
        <fullName evidence="2">Uncharacterized protein</fullName>
    </submittedName>
</protein>
<gene>
    <name evidence="2" type="ORF">MAR_019009</name>
</gene>
<dbReference type="Proteomes" id="UP001164746">
    <property type="component" value="Chromosome 6"/>
</dbReference>
<feature type="region of interest" description="Disordered" evidence="1">
    <location>
        <begin position="50"/>
        <end position="130"/>
    </location>
</feature>
<keyword evidence="3" id="KW-1185">Reference proteome</keyword>
<name>A0ABY7EJT6_MYAAR</name>